<accession>A0A7C5QHC7</accession>
<reference evidence="3" key="1">
    <citation type="journal article" date="2020" name="mSystems">
        <title>Genome- and Community-Level Interaction Insights into Carbon Utilization and Element Cycling Functions of Hydrothermarchaeota in Hydrothermal Sediment.</title>
        <authorList>
            <person name="Zhou Z."/>
            <person name="Liu Y."/>
            <person name="Xu W."/>
            <person name="Pan J."/>
            <person name="Luo Z.H."/>
            <person name="Li M."/>
        </authorList>
    </citation>
    <scope>NUCLEOTIDE SEQUENCE [LARGE SCALE GENOMIC DNA]</scope>
    <source>
        <strain evidence="3">HyVt-501</strain>
    </source>
</reference>
<feature type="domain" description="Nucleoside transporter/FeoB GTPase Gate" evidence="2">
    <location>
        <begin position="4"/>
        <end position="142"/>
    </location>
</feature>
<dbReference type="Proteomes" id="UP000885792">
    <property type="component" value="Unassembled WGS sequence"/>
</dbReference>
<gene>
    <name evidence="3" type="ORF">ENJ61_01305</name>
</gene>
<evidence type="ECO:0000259" key="2">
    <source>
        <dbReference type="Pfam" id="PF07670"/>
    </source>
</evidence>
<dbReference type="GO" id="GO:0015093">
    <property type="term" value="F:ferrous iron transmembrane transporter activity"/>
    <property type="evidence" value="ECO:0007669"/>
    <property type="project" value="TreeGrafter"/>
</dbReference>
<dbReference type="AlphaFoldDB" id="A0A7C5QHC7"/>
<feature type="transmembrane region" description="Helical" evidence="1">
    <location>
        <begin position="148"/>
        <end position="167"/>
    </location>
</feature>
<feature type="non-terminal residue" evidence="3">
    <location>
        <position position="1"/>
    </location>
</feature>
<name>A0A7C5QHC7_AQUAO</name>
<feature type="transmembrane region" description="Helical" evidence="1">
    <location>
        <begin position="115"/>
        <end position="136"/>
    </location>
</feature>
<keyword evidence="1" id="KW-1133">Transmembrane helix</keyword>
<dbReference type="PANTHER" id="PTHR43185:SF1">
    <property type="entry name" value="FE(2+) TRANSPORTER FEOB"/>
    <property type="match status" value="1"/>
</dbReference>
<keyword evidence="1" id="KW-0812">Transmembrane</keyword>
<dbReference type="PANTHER" id="PTHR43185">
    <property type="entry name" value="FERROUS IRON TRANSPORT PROTEIN B"/>
    <property type="match status" value="1"/>
</dbReference>
<protein>
    <submittedName>
        <fullName evidence="3">Ferrous iron transport protein B</fullName>
    </submittedName>
</protein>
<evidence type="ECO:0000256" key="1">
    <source>
        <dbReference type="SAM" id="Phobius"/>
    </source>
</evidence>
<proteinExistence type="predicted"/>
<keyword evidence="1" id="KW-0472">Membrane</keyword>
<dbReference type="EMBL" id="DRNB01000043">
    <property type="protein sequence ID" value="HHJ63522.1"/>
    <property type="molecule type" value="Genomic_DNA"/>
</dbReference>
<sequence length="170" mass="18846">PADSVAGSVGRVLVPVFEPIGIDDWRATTSLIPAFLAREIVLSSMGTIYMATEELPEEEKFEPASAFVEQIEGFANALLDAFASLLTLSIATFQVEEEEEKGLRDLIREDFTPASALSFMVFILIYTSCLGTYAVMMKEIGKLRATLFLGYSFLAAWITSFLIYRVMTLF</sequence>
<comment type="caution">
    <text evidence="3">The sequence shown here is derived from an EMBL/GenBank/DDBJ whole genome shotgun (WGS) entry which is preliminary data.</text>
</comment>
<evidence type="ECO:0000313" key="3">
    <source>
        <dbReference type="EMBL" id="HHJ63522.1"/>
    </source>
</evidence>
<dbReference type="Pfam" id="PF07670">
    <property type="entry name" value="Gate"/>
    <property type="match status" value="1"/>
</dbReference>
<dbReference type="GO" id="GO:0005886">
    <property type="term" value="C:plasma membrane"/>
    <property type="evidence" value="ECO:0007669"/>
    <property type="project" value="TreeGrafter"/>
</dbReference>
<dbReference type="InterPro" id="IPR011642">
    <property type="entry name" value="Gate_dom"/>
</dbReference>
<dbReference type="InterPro" id="IPR050860">
    <property type="entry name" value="FeoB_GTPase"/>
</dbReference>
<organism evidence="3">
    <name type="scientific">Aquifex aeolicus</name>
    <dbReference type="NCBI Taxonomy" id="63363"/>
    <lineage>
        <taxon>Bacteria</taxon>
        <taxon>Pseudomonadati</taxon>
        <taxon>Aquificota</taxon>
        <taxon>Aquificia</taxon>
        <taxon>Aquificales</taxon>
        <taxon>Aquificaceae</taxon>
        <taxon>Aquifex</taxon>
    </lineage>
</organism>